<evidence type="ECO:0000313" key="2">
    <source>
        <dbReference type="Proteomes" id="UP000474630"/>
    </source>
</evidence>
<dbReference type="AlphaFoldDB" id="A0A6C0R9R2"/>
<dbReference type="EMBL" id="CP048409">
    <property type="protein sequence ID" value="QIA06435.1"/>
    <property type="molecule type" value="Genomic_DNA"/>
</dbReference>
<gene>
    <name evidence="1" type="ORF">G0Q07_01235</name>
</gene>
<reference evidence="1 2" key="1">
    <citation type="submission" date="2020-02" db="EMBL/GenBank/DDBJ databases">
        <title>Genome sequencing for Draconibacterium sp. strain M1.</title>
        <authorList>
            <person name="Park S.-J."/>
        </authorList>
    </citation>
    <scope>NUCLEOTIDE SEQUENCE [LARGE SCALE GENOMIC DNA]</scope>
    <source>
        <strain evidence="1 2">M1</strain>
    </source>
</reference>
<name>A0A6C0R9R2_9BACT</name>
<dbReference type="RefSeq" id="WP_163344368.1">
    <property type="nucleotide sequence ID" value="NZ_CP048409.1"/>
</dbReference>
<dbReference type="Proteomes" id="UP000474630">
    <property type="component" value="Chromosome"/>
</dbReference>
<proteinExistence type="predicted"/>
<evidence type="ECO:0000313" key="1">
    <source>
        <dbReference type="EMBL" id="QIA06435.1"/>
    </source>
</evidence>
<organism evidence="1 2">
    <name type="scientific">Draconibacterium halophilum</name>
    <dbReference type="NCBI Taxonomy" id="2706887"/>
    <lineage>
        <taxon>Bacteria</taxon>
        <taxon>Pseudomonadati</taxon>
        <taxon>Bacteroidota</taxon>
        <taxon>Bacteroidia</taxon>
        <taxon>Marinilabiliales</taxon>
        <taxon>Prolixibacteraceae</taxon>
        <taxon>Draconibacterium</taxon>
    </lineage>
</organism>
<dbReference type="KEGG" id="drc:G0Q07_01235"/>
<protein>
    <submittedName>
        <fullName evidence="1">Uncharacterized protein</fullName>
    </submittedName>
</protein>
<sequence>MEKTTFQKGDIVFKTDDLKKVNPIKISSVKPENGENVCRGCHANAKGKMVYTKYRESELIAAK</sequence>
<keyword evidence="2" id="KW-1185">Reference proteome</keyword>
<accession>A0A6C0R9R2</accession>